<dbReference type="InterPro" id="IPR012673">
    <property type="entry name" value="T3SS_SynN"/>
</dbReference>
<gene>
    <name evidence="1" type="ordered locus">DvMF_2418</name>
</gene>
<protein>
    <submittedName>
        <fullName evidence="1">Type III secretion chaperone SycN</fullName>
    </submittedName>
</protein>
<dbReference type="KEGG" id="dvm:DvMF_2418"/>
<dbReference type="GO" id="GO:0009306">
    <property type="term" value="P:protein secretion"/>
    <property type="evidence" value="ECO:0007669"/>
    <property type="project" value="InterPro"/>
</dbReference>
<reference evidence="1" key="1">
    <citation type="submission" date="2008-10" db="EMBL/GenBank/DDBJ databases">
        <title>Complete sequence of Desulfovibrio vulgaris str. 'Miyazaki F'.</title>
        <authorList>
            <person name="Lucas S."/>
            <person name="Copeland A."/>
            <person name="Lapidus A."/>
            <person name="Glavina del Rio T."/>
            <person name="Dalin E."/>
            <person name="Tice H."/>
            <person name="Bruce D."/>
            <person name="Goodwin L."/>
            <person name="Pitluck S."/>
            <person name="Sims D."/>
            <person name="Brettin T."/>
            <person name="Detter J.C."/>
            <person name="Han C."/>
            <person name="Larimer F."/>
            <person name="Land M."/>
            <person name="Hauser L."/>
            <person name="Kyrpides N."/>
            <person name="Mikhailova N."/>
            <person name="Hazen T.C."/>
            <person name="Richardson P."/>
        </authorList>
    </citation>
    <scope>NUCLEOTIDE SEQUENCE</scope>
    <source>
        <strain evidence="1">Miyazaki F</strain>
    </source>
</reference>
<dbReference type="SUPFAM" id="SSF69635">
    <property type="entry name" value="Type III secretory system chaperone-like"/>
    <property type="match status" value="1"/>
</dbReference>
<dbReference type="Gene3D" id="3.30.1460.10">
    <property type="match status" value="1"/>
</dbReference>
<accession>B8DMR9</accession>
<dbReference type="NCBIfam" id="TIGR02503">
    <property type="entry name" value="type_III_SycN"/>
    <property type="match status" value="1"/>
</dbReference>
<organism evidence="1">
    <name type="scientific">Nitratidesulfovibrio vulgaris (strain DSM 19637 / Miyazaki F)</name>
    <name type="common">Desulfovibrio vulgaris</name>
    <dbReference type="NCBI Taxonomy" id="883"/>
    <lineage>
        <taxon>Bacteria</taxon>
        <taxon>Pseudomonadati</taxon>
        <taxon>Thermodesulfobacteriota</taxon>
        <taxon>Desulfovibrionia</taxon>
        <taxon>Desulfovibrionales</taxon>
        <taxon>Desulfovibrionaceae</taxon>
        <taxon>Nitratidesulfovibrio</taxon>
    </lineage>
</organism>
<dbReference type="STRING" id="883.DvMF_2418"/>
<dbReference type="HOGENOM" id="CLU_1999478_0_0_7"/>
<dbReference type="eggNOG" id="ENOG5033E8X">
    <property type="taxonomic scope" value="Bacteria"/>
</dbReference>
<dbReference type="EMBL" id="CP001197">
    <property type="protein sequence ID" value="ACL09359.1"/>
    <property type="molecule type" value="Genomic_DNA"/>
</dbReference>
<name>B8DMR9_NITV9</name>
<evidence type="ECO:0000313" key="1">
    <source>
        <dbReference type="EMBL" id="ACL09359.1"/>
    </source>
</evidence>
<dbReference type="CDD" id="cd17031">
    <property type="entry name" value="T3SC_IA_SycN-like"/>
    <property type="match status" value="1"/>
</dbReference>
<sequence length="133" mass="14289">MMLQEAIASFGQRMGMSGLQLPGADPARPDAPRLIALDVDGMGRLHLEAADGELLIYLSRPFPAHDADMPRRMLALCHYRHARPLPLQAGVHAGQAILLTRLPERLATAAAMETATDLLARIMDEATGRNGGA</sequence>
<dbReference type="AlphaFoldDB" id="B8DMR9"/>
<dbReference type="Pfam" id="PF21665">
    <property type="entry name" value="Type_III_SycN"/>
    <property type="match status" value="1"/>
</dbReference>
<proteinExistence type="predicted"/>